<dbReference type="PRINTS" id="PR00371">
    <property type="entry name" value="FPNCR"/>
</dbReference>
<feature type="domain" description="2Fe-2S ferredoxin-type" evidence="8">
    <location>
        <begin position="225"/>
        <end position="324"/>
    </location>
</feature>
<evidence type="ECO:0000256" key="2">
    <source>
        <dbReference type="ARBA" id="ARBA00022630"/>
    </source>
</evidence>
<keyword evidence="7" id="KW-0472">Membrane</keyword>
<reference evidence="10 11" key="1">
    <citation type="submission" date="2019-07" db="EMBL/GenBank/DDBJ databases">
        <authorList>
            <person name="Yang M."/>
            <person name="Zhao D."/>
            <person name="Xiang H."/>
        </authorList>
    </citation>
    <scope>NUCLEOTIDE SEQUENCE [LARGE SCALE GENOMIC DNA]</scope>
    <source>
        <strain evidence="10 11">IM1326</strain>
    </source>
</reference>
<keyword evidence="7" id="KW-1133">Transmembrane helix</keyword>
<dbReference type="Pfam" id="PF00970">
    <property type="entry name" value="FAD_binding_6"/>
    <property type="match status" value="1"/>
</dbReference>
<evidence type="ECO:0000256" key="5">
    <source>
        <dbReference type="ARBA" id="ARBA00023075"/>
    </source>
</evidence>
<evidence type="ECO:0000259" key="9">
    <source>
        <dbReference type="PROSITE" id="PS51384"/>
    </source>
</evidence>
<dbReference type="AlphaFoldDB" id="A0A552X1F5"/>
<dbReference type="InterPro" id="IPR017938">
    <property type="entry name" value="Riboflavin_synthase-like_b-brl"/>
</dbReference>
<evidence type="ECO:0000256" key="1">
    <source>
        <dbReference type="ARBA" id="ARBA00022448"/>
    </source>
</evidence>
<gene>
    <name evidence="10" type="ORF">FM042_07815</name>
</gene>
<dbReference type="Proteomes" id="UP000320359">
    <property type="component" value="Unassembled WGS sequence"/>
</dbReference>
<dbReference type="InterPro" id="IPR008333">
    <property type="entry name" value="Cbr1-like_FAD-bd_dom"/>
</dbReference>
<comment type="caution">
    <text evidence="10">The sequence shown here is derived from an EMBL/GenBank/DDBJ whole genome shotgun (WGS) entry which is preliminary data.</text>
</comment>
<dbReference type="Pfam" id="PF03929">
    <property type="entry name" value="PepSY_TM"/>
    <property type="match status" value="1"/>
</dbReference>
<sequence>MKFMQWLHRWTGLIILLQIILWTISGLYFALVDHHGMKGHQYHQHPPTLSLNVEQVAALDPSWWSDFSDITKLRTRLIANIPQVEIHHGEGISFIDGRTGEPWRTHQNLAIQIANTTYSGPGEAVRVAAITRTRELNGWQGQGYRIDYNDDLNTRVYVDSHSGQVLDHRNTPWVVADWMFRLHFIDYTGGRNFNNLVIITAGIVTLWFALSGLILLVKLIGSGEMRVSLRNTTLRAKVGNQDVNLQDKAHKTILQTLQKHDIPVESGCGGGGTCGLCTVKLATTTKVTSAERDLLSEEQLEQGFRLACQHQISDAPVVEVKEMDVHKYTLELMSSEFLTPMLKELRFRVHDGDIPFSAGQYMQFLIPSAQTPTRPSDVPEAFSPEWINIKEAVFTHQEVRRSYSMATSSDTQELVFTVRYQPPGNGHDHPGVGSTYLCNMKVGQRIVAEGPYGEFQRLPGADRQLFFIGGGAGMAPLRALIQEELSEPEPRSMVFYYGARNRQELVYAQEFNELNQRGVVNYVPVLSEKQPSCEWTGEEGFVHEAVFAYLAQSDIQAFDFYVCGPPKMLTATLKMLEQLGVDQSRIRFDDFGI</sequence>
<dbReference type="EMBL" id="VJWL01000002">
    <property type="protein sequence ID" value="TRW48880.1"/>
    <property type="molecule type" value="Genomic_DNA"/>
</dbReference>
<dbReference type="PROSITE" id="PS51384">
    <property type="entry name" value="FAD_FR"/>
    <property type="match status" value="1"/>
</dbReference>
<dbReference type="RefSeq" id="WP_143235866.1">
    <property type="nucleotide sequence ID" value="NZ_VJWL01000002.1"/>
</dbReference>
<dbReference type="Gene3D" id="3.40.50.80">
    <property type="entry name" value="Nucleotide-binding domain of ferredoxin-NADP reductase (FNR) module"/>
    <property type="match status" value="1"/>
</dbReference>
<keyword evidence="4" id="KW-0408">Iron</keyword>
<dbReference type="InterPro" id="IPR012675">
    <property type="entry name" value="Beta-grasp_dom_sf"/>
</dbReference>
<dbReference type="PANTHER" id="PTHR43644">
    <property type="entry name" value="NA(+)-TRANSLOCATING NADH-QUINONE REDUCTASE SUBUNIT"/>
    <property type="match status" value="1"/>
</dbReference>
<dbReference type="SUPFAM" id="SSF54292">
    <property type="entry name" value="2Fe-2S ferredoxin-like"/>
    <property type="match status" value="1"/>
</dbReference>
<dbReference type="InterPro" id="IPR001433">
    <property type="entry name" value="OxRdtase_FAD/NAD-bd"/>
</dbReference>
<keyword evidence="2" id="KW-0285">Flavoprotein</keyword>
<proteinExistence type="predicted"/>
<dbReference type="Gene3D" id="3.10.20.30">
    <property type="match status" value="1"/>
</dbReference>
<dbReference type="SUPFAM" id="SSF52343">
    <property type="entry name" value="Ferredoxin reductase-like, C-terminal NADP-linked domain"/>
    <property type="match status" value="1"/>
</dbReference>
<keyword evidence="3" id="KW-0274">FAD</keyword>
<dbReference type="PROSITE" id="PS51085">
    <property type="entry name" value="2FE2S_FER_2"/>
    <property type="match status" value="1"/>
</dbReference>
<dbReference type="PANTHER" id="PTHR43644:SF1">
    <property type="entry name" value="NAD(P)H-FLAVIN REDUCTASE"/>
    <property type="match status" value="1"/>
</dbReference>
<dbReference type="InterPro" id="IPR001709">
    <property type="entry name" value="Flavoprot_Pyr_Nucl_cyt_Rdtase"/>
</dbReference>
<dbReference type="GO" id="GO:0016491">
    <property type="term" value="F:oxidoreductase activity"/>
    <property type="evidence" value="ECO:0007669"/>
    <property type="project" value="InterPro"/>
</dbReference>
<dbReference type="InterPro" id="IPR001041">
    <property type="entry name" value="2Fe-2S_ferredoxin-type"/>
</dbReference>
<keyword evidence="5" id="KW-0830">Ubiquinone</keyword>
<keyword evidence="11" id="KW-1185">Reference proteome</keyword>
<dbReference type="InterPro" id="IPR039261">
    <property type="entry name" value="FNR_nucleotide-bd"/>
</dbReference>
<comment type="cofactor">
    <cofactor evidence="6">
        <name>[2Fe-2S] cluster</name>
        <dbReference type="ChEBI" id="CHEBI:190135"/>
    </cofactor>
</comment>
<evidence type="ECO:0000313" key="10">
    <source>
        <dbReference type="EMBL" id="TRW48880.1"/>
    </source>
</evidence>
<evidence type="ECO:0000259" key="8">
    <source>
        <dbReference type="PROSITE" id="PS51085"/>
    </source>
</evidence>
<dbReference type="InterPro" id="IPR036010">
    <property type="entry name" value="2Fe-2S_ferredoxin-like_sf"/>
</dbReference>
<evidence type="ECO:0000256" key="6">
    <source>
        <dbReference type="ARBA" id="ARBA00034078"/>
    </source>
</evidence>
<feature type="transmembrane region" description="Helical" evidence="7">
    <location>
        <begin position="196"/>
        <end position="220"/>
    </location>
</feature>
<dbReference type="OrthoDB" id="9806195at2"/>
<dbReference type="Gene3D" id="2.40.30.10">
    <property type="entry name" value="Translation factors"/>
    <property type="match status" value="1"/>
</dbReference>
<accession>A0A552X1F5</accession>
<name>A0A552X1F5_9GAMM</name>
<protein>
    <submittedName>
        <fullName evidence="10">2Fe-2S iron-sulfur cluster binding domain-containing protein</fullName>
    </submittedName>
</protein>
<dbReference type="GO" id="GO:0051536">
    <property type="term" value="F:iron-sulfur cluster binding"/>
    <property type="evidence" value="ECO:0007669"/>
    <property type="project" value="InterPro"/>
</dbReference>
<dbReference type="InterPro" id="IPR017927">
    <property type="entry name" value="FAD-bd_FR_type"/>
</dbReference>
<dbReference type="InterPro" id="IPR005625">
    <property type="entry name" value="PepSY-ass_TM"/>
</dbReference>
<evidence type="ECO:0000256" key="4">
    <source>
        <dbReference type="ARBA" id="ARBA00023004"/>
    </source>
</evidence>
<evidence type="ECO:0000256" key="7">
    <source>
        <dbReference type="SAM" id="Phobius"/>
    </source>
</evidence>
<dbReference type="Pfam" id="PF00111">
    <property type="entry name" value="Fer2"/>
    <property type="match status" value="1"/>
</dbReference>
<evidence type="ECO:0000313" key="11">
    <source>
        <dbReference type="Proteomes" id="UP000320359"/>
    </source>
</evidence>
<feature type="transmembrane region" description="Helical" evidence="7">
    <location>
        <begin position="12"/>
        <end position="31"/>
    </location>
</feature>
<evidence type="ECO:0000256" key="3">
    <source>
        <dbReference type="ARBA" id="ARBA00022827"/>
    </source>
</evidence>
<dbReference type="Pfam" id="PF00175">
    <property type="entry name" value="NAD_binding_1"/>
    <property type="match status" value="1"/>
</dbReference>
<dbReference type="SUPFAM" id="SSF63380">
    <property type="entry name" value="Riboflavin synthase domain-like"/>
    <property type="match status" value="1"/>
</dbReference>
<keyword evidence="7" id="KW-0812">Transmembrane</keyword>
<organism evidence="10 11">
    <name type="scientific">Aliidiomarina halalkaliphila</name>
    <dbReference type="NCBI Taxonomy" id="2593535"/>
    <lineage>
        <taxon>Bacteria</taxon>
        <taxon>Pseudomonadati</taxon>
        <taxon>Pseudomonadota</taxon>
        <taxon>Gammaproteobacteria</taxon>
        <taxon>Alteromonadales</taxon>
        <taxon>Idiomarinaceae</taxon>
        <taxon>Aliidiomarina</taxon>
    </lineage>
</organism>
<feature type="domain" description="FAD-binding FR-type" evidence="9">
    <location>
        <begin position="325"/>
        <end position="458"/>
    </location>
</feature>
<keyword evidence="1" id="KW-0813">Transport</keyword>